<reference evidence="2 3" key="1">
    <citation type="journal article" date="2019" name="New Phytol.">
        <title>Comparative genomics reveals unique wood-decay strategies and fruiting body development in the Schizophyllaceae.</title>
        <authorList>
            <person name="Almasi E."/>
            <person name="Sahu N."/>
            <person name="Krizsan K."/>
            <person name="Balint B."/>
            <person name="Kovacs G.M."/>
            <person name="Kiss B."/>
            <person name="Cseklye J."/>
            <person name="Drula E."/>
            <person name="Henrissat B."/>
            <person name="Nagy I."/>
            <person name="Chovatia M."/>
            <person name="Adam C."/>
            <person name="LaButti K."/>
            <person name="Lipzen A."/>
            <person name="Riley R."/>
            <person name="Grigoriev I.V."/>
            <person name="Nagy L.G."/>
        </authorList>
    </citation>
    <scope>NUCLEOTIDE SEQUENCE [LARGE SCALE GENOMIC DNA]</scope>
    <source>
        <strain evidence="2 3">NL-1724</strain>
    </source>
</reference>
<keyword evidence="3" id="KW-1185">Reference proteome</keyword>
<dbReference type="STRING" id="97359.A0A550BWA9"/>
<accession>A0A550BWA9</accession>
<evidence type="ECO:0008006" key="4">
    <source>
        <dbReference type="Google" id="ProtNLM"/>
    </source>
</evidence>
<evidence type="ECO:0000313" key="3">
    <source>
        <dbReference type="Proteomes" id="UP000320762"/>
    </source>
</evidence>
<evidence type="ECO:0000313" key="2">
    <source>
        <dbReference type="EMBL" id="TRM56842.1"/>
    </source>
</evidence>
<reference evidence="2" key="2">
    <citation type="submission" date="2019-06" db="EMBL/GenBank/DDBJ databases">
        <authorList>
            <consortium name="DOE Joint Genome Institute"/>
            <person name="Ahrendt S.R."/>
            <person name="Cantor M.N."/>
            <person name="Hua S.X."/>
        </authorList>
    </citation>
    <scope>NUCLEOTIDE SEQUENCE</scope>
    <source>
        <strain evidence="2">NL-1724</strain>
    </source>
</reference>
<gene>
    <name evidence="2" type="ORF">BD626DRAFT_412973</name>
    <name evidence="1" type="ORF">BD626DRAFT_413085</name>
</gene>
<dbReference type="Proteomes" id="UP000320762">
    <property type="component" value="Unassembled WGS sequence"/>
</dbReference>
<dbReference type="OrthoDB" id="2641813at2759"/>
<sequence>MKDLATLVDKIQTTRVLDPGEPIPKLSQLPLLEQFKTMSPERFRKKMRVEPEIFDHIVSLIQDHPVFHNNSNCPQIPVPAQLAIFLNRAGHSGNLASPADIAQWAGVSEGTVDNATKRCLIALVSLHDQAIHMPTEEDKEAAKAYVELETCPEWRDGFLLADGTKIPVFSKPGFHGEAWFDKNKDYSLDAQVCVLVWVLTYLLTPVLYRSSLCHIICSSWIIHLVILEVFMIHGPSVAPAHTRSTS</sequence>
<evidence type="ECO:0000313" key="1">
    <source>
        <dbReference type="EMBL" id="TRM56816.1"/>
    </source>
</evidence>
<name>A0A550BWA9_9AGAR</name>
<protein>
    <recommendedName>
        <fullName evidence="4">DDE Tnp4 domain-containing protein</fullName>
    </recommendedName>
</protein>
<dbReference type="AlphaFoldDB" id="A0A550BWA9"/>
<comment type="caution">
    <text evidence="2">The sequence shown here is derived from an EMBL/GenBank/DDBJ whole genome shotgun (WGS) entry which is preliminary data.</text>
</comment>
<dbReference type="EMBL" id="VDMD01000058">
    <property type="protein sequence ID" value="TRM56816.1"/>
    <property type="molecule type" value="Genomic_DNA"/>
</dbReference>
<dbReference type="EMBL" id="VDMD01000057">
    <property type="protein sequence ID" value="TRM56842.1"/>
    <property type="molecule type" value="Genomic_DNA"/>
</dbReference>
<organism evidence="2 3">
    <name type="scientific">Schizophyllum amplum</name>
    <dbReference type="NCBI Taxonomy" id="97359"/>
    <lineage>
        <taxon>Eukaryota</taxon>
        <taxon>Fungi</taxon>
        <taxon>Dikarya</taxon>
        <taxon>Basidiomycota</taxon>
        <taxon>Agaricomycotina</taxon>
        <taxon>Agaricomycetes</taxon>
        <taxon>Agaricomycetidae</taxon>
        <taxon>Agaricales</taxon>
        <taxon>Schizophyllaceae</taxon>
        <taxon>Schizophyllum</taxon>
    </lineage>
</organism>
<proteinExistence type="predicted"/>